<dbReference type="InterPro" id="IPR043519">
    <property type="entry name" value="NT_sf"/>
</dbReference>
<dbReference type="Gene3D" id="3.30.460.40">
    <property type="match status" value="1"/>
</dbReference>
<dbReference type="OrthoDB" id="2832808at2759"/>
<organism evidence="1 2">
    <name type="scientific">Rickenella mellea</name>
    <dbReference type="NCBI Taxonomy" id="50990"/>
    <lineage>
        <taxon>Eukaryota</taxon>
        <taxon>Fungi</taxon>
        <taxon>Dikarya</taxon>
        <taxon>Basidiomycota</taxon>
        <taxon>Agaricomycotina</taxon>
        <taxon>Agaricomycetes</taxon>
        <taxon>Hymenochaetales</taxon>
        <taxon>Rickenellaceae</taxon>
        <taxon>Rickenella</taxon>
    </lineage>
</organism>
<proteinExistence type="predicted"/>
<protein>
    <recommendedName>
        <fullName evidence="3">Nucleotidyl transferase AbiEii/AbiGii toxin family protein</fullName>
    </recommendedName>
</protein>
<gene>
    <name evidence="1" type="ORF">BD410DRAFT_829253</name>
</gene>
<dbReference type="Proteomes" id="UP000294933">
    <property type="component" value="Unassembled WGS sequence"/>
</dbReference>
<dbReference type="AlphaFoldDB" id="A0A4Y7Q1I8"/>
<dbReference type="EMBL" id="ML170183">
    <property type="protein sequence ID" value="TDL21022.1"/>
    <property type="molecule type" value="Genomic_DNA"/>
</dbReference>
<keyword evidence="2" id="KW-1185">Reference proteome</keyword>
<dbReference type="SUPFAM" id="SSF81301">
    <property type="entry name" value="Nucleotidyltransferase"/>
    <property type="match status" value="1"/>
</dbReference>
<reference evidence="1 2" key="1">
    <citation type="submission" date="2018-06" db="EMBL/GenBank/DDBJ databases">
        <title>A transcriptomic atlas of mushroom development highlights an independent origin of complex multicellularity.</title>
        <authorList>
            <consortium name="DOE Joint Genome Institute"/>
            <person name="Krizsan K."/>
            <person name="Almasi E."/>
            <person name="Merenyi Z."/>
            <person name="Sahu N."/>
            <person name="Viragh M."/>
            <person name="Koszo T."/>
            <person name="Mondo S."/>
            <person name="Kiss B."/>
            <person name="Balint B."/>
            <person name="Kues U."/>
            <person name="Barry K."/>
            <person name="Hegedus J.C."/>
            <person name="Henrissat B."/>
            <person name="Johnson J."/>
            <person name="Lipzen A."/>
            <person name="Ohm R."/>
            <person name="Nagy I."/>
            <person name="Pangilinan J."/>
            <person name="Yan J."/>
            <person name="Xiong Y."/>
            <person name="Grigoriev I.V."/>
            <person name="Hibbett D.S."/>
            <person name="Nagy L.G."/>
        </authorList>
    </citation>
    <scope>NUCLEOTIDE SEQUENCE [LARGE SCALE GENOMIC DNA]</scope>
    <source>
        <strain evidence="1 2">SZMC22713</strain>
    </source>
</reference>
<evidence type="ECO:0000313" key="1">
    <source>
        <dbReference type="EMBL" id="TDL21022.1"/>
    </source>
</evidence>
<name>A0A4Y7Q1I8_9AGAM</name>
<accession>A0A4Y7Q1I8</accession>
<dbReference type="VEuPathDB" id="FungiDB:BD410DRAFT_829253"/>
<evidence type="ECO:0008006" key="3">
    <source>
        <dbReference type="Google" id="ProtNLM"/>
    </source>
</evidence>
<sequence length="202" mass="23026">MHGTLRSQLLSPVQAFFRLAHKANVTAILIGGGAAMLNGSQRQTRDLDINISKKFALPTGQFYTRTDRDNRDNRWKVTYIAKPEEFTKIDIAVRTDIDRILPYTERLGHIVYSRADLLAVAKIRTIAERAERAAAKRQTDLLDLEACLSSLMERGMSVCEELWRLYLPEATMKEFWRQVPEEEHAVLKDCFQEVGIPAAGMM</sequence>
<evidence type="ECO:0000313" key="2">
    <source>
        <dbReference type="Proteomes" id="UP000294933"/>
    </source>
</evidence>